<dbReference type="InterPro" id="IPR000070">
    <property type="entry name" value="Pectinesterase_cat"/>
</dbReference>
<dbReference type="SUPFAM" id="SSF51126">
    <property type="entry name" value="Pectin lyase-like"/>
    <property type="match status" value="1"/>
</dbReference>
<keyword evidence="6" id="KW-1185">Reference proteome</keyword>
<gene>
    <name evidence="5" type="primary">A01p009050.1_BraROA</name>
    <name evidence="5" type="ORF">IGI04_000758</name>
</gene>
<evidence type="ECO:0000313" key="6">
    <source>
        <dbReference type="Proteomes" id="UP000823674"/>
    </source>
</evidence>
<reference evidence="5 6" key="1">
    <citation type="submission" date="2021-03" db="EMBL/GenBank/DDBJ databases">
        <authorList>
            <person name="King G.J."/>
            <person name="Bancroft I."/>
            <person name="Baten A."/>
            <person name="Bloomfield J."/>
            <person name="Borpatragohain P."/>
            <person name="He Z."/>
            <person name="Irish N."/>
            <person name="Irwin J."/>
            <person name="Liu K."/>
            <person name="Mauleon R.P."/>
            <person name="Moore J."/>
            <person name="Morris R."/>
            <person name="Ostergaard L."/>
            <person name="Wang B."/>
            <person name="Wells R."/>
        </authorList>
    </citation>
    <scope>NUCLEOTIDE SEQUENCE [LARGE SCALE GENOMIC DNA]</scope>
    <source>
        <strain evidence="5">R-o-18</strain>
        <tissue evidence="5">Leaf</tissue>
    </source>
</reference>
<evidence type="ECO:0000256" key="1">
    <source>
        <dbReference type="ARBA" id="ARBA00005184"/>
    </source>
</evidence>
<proteinExistence type="predicted"/>
<name>A0ABQ7NQQ6_BRACM</name>
<feature type="non-terminal residue" evidence="5">
    <location>
        <position position="1"/>
    </location>
</feature>
<dbReference type="EMBL" id="JADBGQ010000001">
    <property type="protein sequence ID" value="KAG5413191.1"/>
    <property type="molecule type" value="Genomic_DNA"/>
</dbReference>
<protein>
    <recommendedName>
        <fullName evidence="4">Pectinesterase catalytic domain-containing protein</fullName>
    </recommendedName>
</protein>
<sequence length="137" mass="15239">VSGEGFVAREICIRNTVGPKKEQAVALRVSSDRAVFYRCSIDAYQDTLYAHKYQQFYRECQITGTVNFICGHATAVFQNCQIEARRPLIGQSNVIAPSYCLVFPSRLLLSFTDSEGKIVVPSSTPKLKMVVDKDVPA</sequence>
<dbReference type="Pfam" id="PF01095">
    <property type="entry name" value="Pectinesterase"/>
    <property type="match status" value="1"/>
</dbReference>
<dbReference type="InterPro" id="IPR012334">
    <property type="entry name" value="Pectin_lyas_fold"/>
</dbReference>
<feature type="domain" description="Pectinesterase catalytic" evidence="4">
    <location>
        <begin position="1"/>
        <end position="96"/>
    </location>
</feature>
<dbReference type="Proteomes" id="UP000823674">
    <property type="component" value="Chromosome A01"/>
</dbReference>
<dbReference type="InterPro" id="IPR011050">
    <property type="entry name" value="Pectin_lyase_fold/virulence"/>
</dbReference>
<comment type="pathway">
    <text evidence="1">Glycan metabolism; pectin degradation; 2-dehydro-3-deoxy-D-gluconate from pectin: step 1/5.</text>
</comment>
<evidence type="ECO:0000256" key="2">
    <source>
        <dbReference type="ARBA" id="ARBA00022801"/>
    </source>
</evidence>
<evidence type="ECO:0000256" key="3">
    <source>
        <dbReference type="ARBA" id="ARBA00023085"/>
    </source>
</evidence>
<keyword evidence="3" id="KW-0063">Aspartyl esterase</keyword>
<dbReference type="PANTHER" id="PTHR31707">
    <property type="entry name" value="PECTINESTERASE"/>
    <property type="match status" value="1"/>
</dbReference>
<organism evidence="5 6">
    <name type="scientific">Brassica rapa subsp. trilocularis</name>
    <dbReference type="NCBI Taxonomy" id="1813537"/>
    <lineage>
        <taxon>Eukaryota</taxon>
        <taxon>Viridiplantae</taxon>
        <taxon>Streptophyta</taxon>
        <taxon>Embryophyta</taxon>
        <taxon>Tracheophyta</taxon>
        <taxon>Spermatophyta</taxon>
        <taxon>Magnoliopsida</taxon>
        <taxon>eudicotyledons</taxon>
        <taxon>Gunneridae</taxon>
        <taxon>Pentapetalae</taxon>
        <taxon>rosids</taxon>
        <taxon>malvids</taxon>
        <taxon>Brassicales</taxon>
        <taxon>Brassicaceae</taxon>
        <taxon>Brassiceae</taxon>
        <taxon>Brassica</taxon>
    </lineage>
</organism>
<comment type="caution">
    <text evidence="5">The sequence shown here is derived from an EMBL/GenBank/DDBJ whole genome shotgun (WGS) entry which is preliminary data.</text>
</comment>
<evidence type="ECO:0000313" key="5">
    <source>
        <dbReference type="EMBL" id="KAG5413191.1"/>
    </source>
</evidence>
<evidence type="ECO:0000259" key="4">
    <source>
        <dbReference type="Pfam" id="PF01095"/>
    </source>
</evidence>
<keyword evidence="2" id="KW-0378">Hydrolase</keyword>
<dbReference type="Gene3D" id="2.160.20.10">
    <property type="entry name" value="Single-stranded right-handed beta-helix, Pectin lyase-like"/>
    <property type="match status" value="1"/>
</dbReference>
<accession>A0ABQ7NQQ6</accession>